<evidence type="ECO:0000256" key="5">
    <source>
        <dbReference type="ARBA" id="ARBA00022723"/>
    </source>
</evidence>
<keyword evidence="9" id="KW-0961">Cell wall biogenesis/degradation</keyword>
<dbReference type="InterPro" id="IPR050587">
    <property type="entry name" value="GNT1/Glycosyltrans_8"/>
</dbReference>
<feature type="transmembrane region" description="Helical" evidence="12">
    <location>
        <begin position="12"/>
        <end position="32"/>
    </location>
</feature>
<evidence type="ECO:0000313" key="14">
    <source>
        <dbReference type="Proteomes" id="UP000017836"/>
    </source>
</evidence>
<name>W1NJW3_AMBTC</name>
<dbReference type="GO" id="GO:0071555">
    <property type="term" value="P:cell wall organization"/>
    <property type="evidence" value="ECO:0007669"/>
    <property type="project" value="UniProtKB-KW"/>
</dbReference>
<dbReference type="GO" id="GO:0016757">
    <property type="term" value="F:glycosyltransferase activity"/>
    <property type="evidence" value="ECO:0000318"/>
    <property type="project" value="GO_Central"/>
</dbReference>
<keyword evidence="4 12" id="KW-0812">Transmembrane</keyword>
<evidence type="ECO:0000256" key="4">
    <source>
        <dbReference type="ARBA" id="ARBA00022692"/>
    </source>
</evidence>
<dbReference type="SUPFAM" id="SSF53448">
    <property type="entry name" value="Nucleotide-diphospho-sugar transferases"/>
    <property type="match status" value="1"/>
</dbReference>
<dbReference type="AlphaFoldDB" id="W1NJW3"/>
<gene>
    <name evidence="13" type="ORF">AMTR_s00060p00013040</name>
</gene>
<comment type="similarity">
    <text evidence="10">Belongs to the glycosyltransferase 8 family. Glycogenin subfamily.</text>
</comment>
<dbReference type="GO" id="GO:0045492">
    <property type="term" value="P:xylan biosynthetic process"/>
    <property type="evidence" value="ECO:0000318"/>
    <property type="project" value="GO_Central"/>
</dbReference>
<evidence type="ECO:0000256" key="1">
    <source>
        <dbReference type="ARBA" id="ARBA00004323"/>
    </source>
</evidence>
<evidence type="ECO:0000256" key="10">
    <source>
        <dbReference type="ARBA" id="ARBA00038162"/>
    </source>
</evidence>
<evidence type="ECO:0000256" key="8">
    <source>
        <dbReference type="ARBA" id="ARBA00023211"/>
    </source>
</evidence>
<keyword evidence="2" id="KW-0328">Glycosyltransferase</keyword>
<accession>W1NJW3</accession>
<comment type="subcellular location">
    <subcellularLocation>
        <location evidence="1">Golgi apparatus membrane</location>
        <topology evidence="1">Single-pass type II membrane protein</topology>
    </subcellularLocation>
</comment>
<dbReference type="EC" id="2.4.1.-" evidence="11"/>
<dbReference type="Proteomes" id="UP000017836">
    <property type="component" value="Unassembled WGS sequence"/>
</dbReference>
<evidence type="ECO:0000256" key="12">
    <source>
        <dbReference type="SAM" id="Phobius"/>
    </source>
</evidence>
<keyword evidence="8" id="KW-0464">Manganese</keyword>
<dbReference type="eggNOG" id="KOG1950">
    <property type="taxonomic scope" value="Eukaryota"/>
</dbReference>
<sequence length="601" mass="69123">MLKAVGSKGVVIRINLVVLALFLVVYATLFFWPTSSSVYLQNGTLMLRPPLPDCLKFKREDGKVGNHDSKHQVTTCVYSDTHIKAEDGNGGAMKAIRETHFPAKSKLGFREDRGDVAKLVRGIRVAMVNLNSKERVRFTKSAREAVEIKFERVSSQLEWTDLFPEWIDEEEENDGPSCPEIPMPDSSRLPEFDAVVARLPCSFPEVGWARDVFRLQVHLVAAKVAARSSKKKVRVVLLASECRPMLELFRCDDMVNRVGEGWVYEAEVARLRQKLALPVGSCRLALPLWKEGSNEVYELSRAEHQKRPKREAYATVLHSSDAYVCGAIALAQSLLATNTTRNLIILVDKSISEEKREGLRKAGWQVREIKRIRNPRAQKHAYNEYNYSKFRLWKLTDYDKIIFVDADMVVLKNMDHLFAYPQMSATGNDGSIFNSGVMAIEPSNCTFRTLMSLRKEVVSYNGGDQGFLNEVFTWWHRWPRRVNFLKNFWSNKTAEVTVKTQLFGAEPPKLYGIHYLGLKPWLCYRDYDCNWNVEDQHVYASNVAHRRWWRVHDAMEEGLQGFCVLTDQRKIDLEWDRMQAGKAGFSDGHWRLKITDPRRHV</sequence>
<keyword evidence="3" id="KW-0808">Transferase</keyword>
<keyword evidence="14" id="KW-1185">Reference proteome</keyword>
<keyword evidence="7 12" id="KW-0472">Membrane</keyword>
<dbReference type="PANTHER" id="PTHR11183">
    <property type="entry name" value="GLYCOGENIN SUBFAMILY MEMBER"/>
    <property type="match status" value="1"/>
</dbReference>
<keyword evidence="5" id="KW-0479">Metal-binding</keyword>
<dbReference type="HOGENOM" id="CLU_023070_1_0_1"/>
<evidence type="ECO:0000256" key="9">
    <source>
        <dbReference type="ARBA" id="ARBA00023316"/>
    </source>
</evidence>
<evidence type="ECO:0000256" key="3">
    <source>
        <dbReference type="ARBA" id="ARBA00022679"/>
    </source>
</evidence>
<dbReference type="FunFam" id="3.90.550.10:FF:000018">
    <property type="entry name" value="Hexosyltransferase"/>
    <property type="match status" value="1"/>
</dbReference>
<reference evidence="14" key="1">
    <citation type="journal article" date="2013" name="Science">
        <title>The Amborella genome and the evolution of flowering plants.</title>
        <authorList>
            <consortium name="Amborella Genome Project"/>
        </authorList>
    </citation>
    <scope>NUCLEOTIDE SEQUENCE [LARGE SCALE GENOMIC DNA]</scope>
</reference>
<evidence type="ECO:0000313" key="13">
    <source>
        <dbReference type="EMBL" id="ERM95803.1"/>
    </source>
</evidence>
<dbReference type="KEGG" id="atr:18423901"/>
<keyword evidence="6 12" id="KW-1133">Transmembrane helix</keyword>
<proteinExistence type="inferred from homology"/>
<dbReference type="Gene3D" id="3.90.550.10">
    <property type="entry name" value="Spore Coat Polysaccharide Biosynthesis Protein SpsA, Chain A"/>
    <property type="match status" value="1"/>
</dbReference>
<evidence type="ECO:0000256" key="6">
    <source>
        <dbReference type="ARBA" id="ARBA00022989"/>
    </source>
</evidence>
<dbReference type="OMA" id="IAHRIWW"/>
<dbReference type="EMBL" id="KI397373">
    <property type="protein sequence ID" value="ERM95803.1"/>
    <property type="molecule type" value="Genomic_DNA"/>
</dbReference>
<evidence type="ECO:0000256" key="7">
    <source>
        <dbReference type="ARBA" id="ARBA00023136"/>
    </source>
</evidence>
<evidence type="ECO:0000256" key="2">
    <source>
        <dbReference type="ARBA" id="ARBA00022676"/>
    </source>
</evidence>
<organism evidence="13 14">
    <name type="scientific">Amborella trichopoda</name>
    <dbReference type="NCBI Taxonomy" id="13333"/>
    <lineage>
        <taxon>Eukaryota</taxon>
        <taxon>Viridiplantae</taxon>
        <taxon>Streptophyta</taxon>
        <taxon>Embryophyta</taxon>
        <taxon>Tracheophyta</taxon>
        <taxon>Spermatophyta</taxon>
        <taxon>Magnoliopsida</taxon>
        <taxon>Amborellales</taxon>
        <taxon>Amborellaceae</taxon>
        <taxon>Amborella</taxon>
    </lineage>
</organism>
<dbReference type="CDD" id="cd02537">
    <property type="entry name" value="GT8_Glycogenin"/>
    <property type="match status" value="1"/>
</dbReference>
<dbReference type="Gramene" id="ERM95803">
    <property type="protein sequence ID" value="ERM95803"/>
    <property type="gene ID" value="AMTR_s00060p00013040"/>
</dbReference>
<dbReference type="STRING" id="13333.W1NJW3"/>
<dbReference type="InterPro" id="IPR002495">
    <property type="entry name" value="Glyco_trans_8"/>
</dbReference>
<dbReference type="Pfam" id="PF01501">
    <property type="entry name" value="Glyco_transf_8"/>
    <property type="match status" value="1"/>
</dbReference>
<protein>
    <recommendedName>
        <fullName evidence="11">Hexosyltransferase</fullName>
        <ecNumber evidence="11">2.4.1.-</ecNumber>
    </recommendedName>
</protein>
<dbReference type="GO" id="GO:0000139">
    <property type="term" value="C:Golgi membrane"/>
    <property type="evidence" value="ECO:0007669"/>
    <property type="project" value="UniProtKB-SubCell"/>
</dbReference>
<dbReference type="GO" id="GO:0046872">
    <property type="term" value="F:metal ion binding"/>
    <property type="evidence" value="ECO:0007669"/>
    <property type="project" value="UniProtKB-KW"/>
</dbReference>
<evidence type="ECO:0000256" key="11">
    <source>
        <dbReference type="RuleBase" id="RU362027"/>
    </source>
</evidence>
<dbReference type="InterPro" id="IPR029044">
    <property type="entry name" value="Nucleotide-diphossugar_trans"/>
</dbReference>
<dbReference type="OrthoDB" id="2014201at2759"/>